<comment type="caution">
    <text evidence="14">Lacks conserved residue(s) required for the propagation of feature annotation.</text>
</comment>
<keyword evidence="8" id="KW-0896">Oogenesis</keyword>
<feature type="transmembrane region" description="Helical" evidence="16">
    <location>
        <begin position="471"/>
        <end position="491"/>
    </location>
</feature>
<reference evidence="18" key="1">
    <citation type="journal article" date="2024" name="Gigascience">
        <title>Chromosome-level genome of the poultry shaft louse Menopon gallinae provides insight into the host-switching and adaptive evolution of parasitic lice.</title>
        <authorList>
            <person name="Xu Y."/>
            <person name="Ma L."/>
            <person name="Liu S."/>
            <person name="Liang Y."/>
            <person name="Liu Q."/>
            <person name="He Z."/>
            <person name="Tian L."/>
            <person name="Duan Y."/>
            <person name="Cai W."/>
            <person name="Li H."/>
            <person name="Song F."/>
        </authorList>
    </citation>
    <scope>NUCLEOTIDE SEQUENCE</scope>
    <source>
        <strain evidence="18">Cailab_2023a</strain>
    </source>
</reference>
<dbReference type="Gene3D" id="2.120.10.30">
    <property type="entry name" value="TolB, C-terminal domain"/>
    <property type="match status" value="1"/>
</dbReference>
<evidence type="ECO:0000256" key="7">
    <source>
        <dbReference type="ARBA" id="ARBA00022871"/>
    </source>
</evidence>
<dbReference type="PROSITE" id="PS51120">
    <property type="entry name" value="LDLRB"/>
    <property type="match status" value="2"/>
</dbReference>
<dbReference type="PROSITE" id="PS01186">
    <property type="entry name" value="EGF_2"/>
    <property type="match status" value="1"/>
</dbReference>
<evidence type="ECO:0000256" key="8">
    <source>
        <dbReference type="ARBA" id="ARBA00022943"/>
    </source>
</evidence>
<sequence>MSERVIINLFSEFIYIIALLLLFLAPHNIHSWDIAVANDGALNLFDLDGNIEFSPEETKNLTDLKALAYDPINQRLIFSVDEFSTSIFTFDLNNRTLTSVVSRQNHEVLALAYDFTTSTLYWTDGRGHTIWRKSMDNDTSPPQKLLHLKNEITSGIAISFCKRLLFWTNNNHTSGSIDRSNLDGTNHTKIITVDVFQPLGITVDEPYGKIYWTDDSEGIYYRIERSNLDGSDRELLIRRTHQEPFWIVAANNAIYWTDSVTKNVWVLSTDMSFPNHTKARLEPDIFHHYANYIPNGIAAYSDGNFECNVYKVPIPKPPETPEEMEIPAGYCLNDGEFEVGSCRCLKGFSGERCEVSLCHNYCLNEGTCFVNELDVPECKCASGFSGSRCDRDVCEGFCMNYGRCYVNDTHPMCTCRDGYFGDRCQLTADLYCHQKCLDSEQDPFCDCQSMRSARSEYLQVTNTSQCEARQILIISLMCFGFFAVLVIAVLARRICILRRRPTIKKRIIVNKTVKSQTPMTVRPNSASPTEQCEITIENCCNMNICETPCFEPNLRSSRSSSSKKTEDTKKLLKCMEEAAGEFNGGYS</sequence>
<evidence type="ECO:0000256" key="9">
    <source>
        <dbReference type="ARBA" id="ARBA00023136"/>
    </source>
</evidence>
<name>A0AAW2HM01_9NEOP</name>
<dbReference type="InterPro" id="IPR011042">
    <property type="entry name" value="6-blade_b-propeller_TolB-like"/>
</dbReference>
<feature type="disulfide bond" evidence="14">
    <location>
        <begin position="394"/>
        <end position="404"/>
    </location>
</feature>
<comment type="similarity">
    <text evidence="12">Belongs to the cueball family.</text>
</comment>
<keyword evidence="10 14" id="KW-1015">Disulfide bond</keyword>
<keyword evidence="16" id="KW-0812">Transmembrane</keyword>
<evidence type="ECO:0000256" key="14">
    <source>
        <dbReference type="PROSITE-ProRule" id="PRU00076"/>
    </source>
</evidence>
<dbReference type="SUPFAM" id="SSF63825">
    <property type="entry name" value="YWTD domain"/>
    <property type="match status" value="1"/>
</dbReference>
<keyword evidence="7" id="KW-0744">Spermatogenesis</keyword>
<feature type="domain" description="EGF-like" evidence="17">
    <location>
        <begin position="390"/>
        <end position="425"/>
    </location>
</feature>
<dbReference type="InterPro" id="IPR050778">
    <property type="entry name" value="Cueball_EGF_LRP_Nidogen"/>
</dbReference>
<feature type="domain" description="EGF-like" evidence="17">
    <location>
        <begin position="354"/>
        <end position="387"/>
    </location>
</feature>
<keyword evidence="6" id="KW-0221">Differentiation</keyword>
<evidence type="ECO:0000259" key="17">
    <source>
        <dbReference type="PROSITE" id="PS50026"/>
    </source>
</evidence>
<feature type="disulfide bond" evidence="14">
    <location>
        <begin position="415"/>
        <end position="424"/>
    </location>
</feature>
<keyword evidence="4" id="KW-0732">Signal</keyword>
<dbReference type="InterPro" id="IPR000742">
    <property type="entry name" value="EGF"/>
</dbReference>
<evidence type="ECO:0000256" key="1">
    <source>
        <dbReference type="ARBA" id="ARBA00004251"/>
    </source>
</evidence>
<keyword evidence="9 16" id="KW-0472">Membrane</keyword>
<dbReference type="Pfam" id="PF00008">
    <property type="entry name" value="EGF"/>
    <property type="match status" value="1"/>
</dbReference>
<dbReference type="SMART" id="SM00181">
    <property type="entry name" value="EGF"/>
    <property type="match status" value="3"/>
</dbReference>
<dbReference type="SMART" id="SM00135">
    <property type="entry name" value="LY"/>
    <property type="match status" value="4"/>
</dbReference>
<evidence type="ECO:0000256" key="15">
    <source>
        <dbReference type="PROSITE-ProRule" id="PRU00461"/>
    </source>
</evidence>
<organism evidence="18">
    <name type="scientific">Menopon gallinae</name>
    <name type="common">poultry shaft louse</name>
    <dbReference type="NCBI Taxonomy" id="328185"/>
    <lineage>
        <taxon>Eukaryota</taxon>
        <taxon>Metazoa</taxon>
        <taxon>Ecdysozoa</taxon>
        <taxon>Arthropoda</taxon>
        <taxon>Hexapoda</taxon>
        <taxon>Insecta</taxon>
        <taxon>Pterygota</taxon>
        <taxon>Neoptera</taxon>
        <taxon>Paraneoptera</taxon>
        <taxon>Psocodea</taxon>
        <taxon>Troctomorpha</taxon>
        <taxon>Phthiraptera</taxon>
        <taxon>Amblycera</taxon>
        <taxon>Menoponidae</taxon>
        <taxon>Menopon</taxon>
    </lineage>
</organism>
<evidence type="ECO:0000313" key="18">
    <source>
        <dbReference type="EMBL" id="KAL0270908.1"/>
    </source>
</evidence>
<comment type="caution">
    <text evidence="18">The sequence shown here is derived from an EMBL/GenBank/DDBJ whole genome shotgun (WGS) entry which is preliminary data.</text>
</comment>
<comment type="subcellular location">
    <subcellularLocation>
        <location evidence="1">Cell membrane</location>
        <topology evidence="1">Single-pass type I membrane protein</topology>
    </subcellularLocation>
</comment>
<evidence type="ECO:0000256" key="4">
    <source>
        <dbReference type="ARBA" id="ARBA00022729"/>
    </source>
</evidence>
<keyword evidence="5" id="KW-0677">Repeat</keyword>
<evidence type="ECO:0000256" key="3">
    <source>
        <dbReference type="ARBA" id="ARBA00022536"/>
    </source>
</evidence>
<dbReference type="GO" id="GO:0060070">
    <property type="term" value="P:canonical Wnt signaling pathway"/>
    <property type="evidence" value="ECO:0007669"/>
    <property type="project" value="TreeGrafter"/>
</dbReference>
<dbReference type="GO" id="GO:0005886">
    <property type="term" value="C:plasma membrane"/>
    <property type="evidence" value="ECO:0007669"/>
    <property type="project" value="UniProtKB-SubCell"/>
</dbReference>
<feature type="disulfide bond" evidence="14">
    <location>
        <begin position="358"/>
        <end position="368"/>
    </location>
</feature>
<gene>
    <name evidence="18" type="ORF">PYX00_008178</name>
</gene>
<dbReference type="Gene3D" id="2.10.25.10">
    <property type="entry name" value="Laminin"/>
    <property type="match status" value="2"/>
</dbReference>
<evidence type="ECO:0000256" key="5">
    <source>
        <dbReference type="ARBA" id="ARBA00022737"/>
    </source>
</evidence>
<protein>
    <recommendedName>
        <fullName evidence="13">Protein cueball</fullName>
    </recommendedName>
</protein>
<evidence type="ECO:0000256" key="2">
    <source>
        <dbReference type="ARBA" id="ARBA00022475"/>
    </source>
</evidence>
<dbReference type="GO" id="GO:0042813">
    <property type="term" value="F:Wnt receptor activity"/>
    <property type="evidence" value="ECO:0007669"/>
    <property type="project" value="TreeGrafter"/>
</dbReference>
<evidence type="ECO:0000256" key="11">
    <source>
        <dbReference type="ARBA" id="ARBA00023180"/>
    </source>
</evidence>
<dbReference type="GO" id="GO:0017147">
    <property type="term" value="F:Wnt-protein binding"/>
    <property type="evidence" value="ECO:0007669"/>
    <property type="project" value="TreeGrafter"/>
</dbReference>
<proteinExistence type="inferred from homology"/>
<dbReference type="InterPro" id="IPR000033">
    <property type="entry name" value="LDLR_classB_rpt"/>
</dbReference>
<feature type="repeat" description="LDL-receptor class B" evidence="15">
    <location>
        <begin position="208"/>
        <end position="253"/>
    </location>
</feature>
<evidence type="ECO:0000256" key="16">
    <source>
        <dbReference type="SAM" id="Phobius"/>
    </source>
</evidence>
<keyword evidence="11" id="KW-0325">Glycoprotein</keyword>
<dbReference type="Pfam" id="PF00058">
    <property type="entry name" value="Ldl_recept_b"/>
    <property type="match status" value="1"/>
</dbReference>
<evidence type="ECO:0000256" key="13">
    <source>
        <dbReference type="ARBA" id="ARBA00040020"/>
    </source>
</evidence>
<evidence type="ECO:0000256" key="10">
    <source>
        <dbReference type="ARBA" id="ARBA00023157"/>
    </source>
</evidence>
<dbReference type="PANTHER" id="PTHR46513">
    <property type="entry name" value="VITELLOGENIN RECEPTOR-LIKE PROTEIN-RELATED-RELATED"/>
    <property type="match status" value="1"/>
</dbReference>
<keyword evidence="2" id="KW-1003">Cell membrane</keyword>
<dbReference type="PROSITE" id="PS50026">
    <property type="entry name" value="EGF_3"/>
    <property type="match status" value="2"/>
</dbReference>
<keyword evidence="3 14" id="KW-0245">EGF-like domain</keyword>
<dbReference type="EMBL" id="JARGDH010000004">
    <property type="protein sequence ID" value="KAL0270908.1"/>
    <property type="molecule type" value="Genomic_DNA"/>
</dbReference>
<evidence type="ECO:0000256" key="6">
    <source>
        <dbReference type="ARBA" id="ARBA00022782"/>
    </source>
</evidence>
<dbReference type="GO" id="GO:0048477">
    <property type="term" value="P:oogenesis"/>
    <property type="evidence" value="ECO:0007669"/>
    <property type="project" value="UniProtKB-KW"/>
</dbReference>
<dbReference type="SUPFAM" id="SSF57196">
    <property type="entry name" value="EGF/Laminin"/>
    <property type="match status" value="2"/>
</dbReference>
<dbReference type="AlphaFoldDB" id="A0AAW2HM01"/>
<keyword evidence="16" id="KW-1133">Transmembrane helix</keyword>
<accession>A0AAW2HM01</accession>
<feature type="repeat" description="LDL-receptor class B" evidence="15">
    <location>
        <begin position="163"/>
        <end position="207"/>
    </location>
</feature>
<dbReference type="PROSITE" id="PS00022">
    <property type="entry name" value="EGF_1"/>
    <property type="match status" value="1"/>
</dbReference>
<dbReference type="PANTHER" id="PTHR46513:SF42">
    <property type="entry name" value="PROTEIN CUEBALL"/>
    <property type="match status" value="1"/>
</dbReference>
<dbReference type="GO" id="GO:0007283">
    <property type="term" value="P:spermatogenesis"/>
    <property type="evidence" value="ECO:0007669"/>
    <property type="project" value="UniProtKB-KW"/>
</dbReference>
<evidence type="ECO:0000256" key="12">
    <source>
        <dbReference type="ARBA" id="ARBA00038070"/>
    </source>
</evidence>